<accession>A0A1J5R757</accession>
<sequence length="486" mass="51838">MTRADRATFRPEFAARFARLREHATSGRQALAAQGALALLWYLHSTASGFVPLSERETAAALDVDVRTWRELAGVLGSAGLLVRHPHGYAVPDPRALEGTSRATGTTGFLRTHRDTYGAHVQRVQRAGTIAGRRGGYVLAALGAFEVLRVSRANWGTGITRWSTAKAGREHGVSAKTWAGYLLLLEHALILERTGTRIRVLGWRQLCWGPPWRHAGAEASSTHNTPDPVDAHAHNLPDSPGVKARAEVTNSPLPPPSPGDPEPVAGLRLRRGEHCELPALFSALEARVPAAKFARWRRSVRQELSHALSATGGDVPGLVAELTRRDFTTANDVPATLGYRCAAAVEVVRARQASRAIAVQARSARAEQQAAAGAAAAAEQAWVSRLGALATDTWPAVLARVAGDLPWMAPGTPSYSPGQRRMLEAEARSRVLARANVLVTGQGPVERSARSTSHGPLSAGQISDLALLEAIRDVAAGRTERPADGS</sequence>
<evidence type="ECO:0000256" key="1">
    <source>
        <dbReference type="SAM" id="MobiDB-lite"/>
    </source>
</evidence>
<feature type="region of interest" description="Disordered" evidence="1">
    <location>
        <begin position="215"/>
        <end position="265"/>
    </location>
</feature>
<evidence type="ECO:0000313" key="2">
    <source>
        <dbReference type="EMBL" id="OIQ85547.1"/>
    </source>
</evidence>
<comment type="caution">
    <text evidence="2">The sequence shown here is derived from an EMBL/GenBank/DDBJ whole genome shotgun (WGS) entry which is preliminary data.</text>
</comment>
<dbReference type="EMBL" id="MLJW01000536">
    <property type="protein sequence ID" value="OIQ85547.1"/>
    <property type="molecule type" value="Genomic_DNA"/>
</dbReference>
<dbReference type="AlphaFoldDB" id="A0A1J5R757"/>
<proteinExistence type="predicted"/>
<reference evidence="2" key="1">
    <citation type="submission" date="2016-10" db="EMBL/GenBank/DDBJ databases">
        <title>Sequence of Gallionella enrichment culture.</title>
        <authorList>
            <person name="Poehlein A."/>
            <person name="Muehling M."/>
            <person name="Daniel R."/>
        </authorList>
    </citation>
    <scope>NUCLEOTIDE SEQUENCE</scope>
</reference>
<organism evidence="2">
    <name type="scientific">mine drainage metagenome</name>
    <dbReference type="NCBI Taxonomy" id="410659"/>
    <lineage>
        <taxon>unclassified sequences</taxon>
        <taxon>metagenomes</taxon>
        <taxon>ecological metagenomes</taxon>
    </lineage>
</organism>
<feature type="compositionally biased region" description="Pro residues" evidence="1">
    <location>
        <begin position="252"/>
        <end position="261"/>
    </location>
</feature>
<protein>
    <submittedName>
        <fullName evidence="2">Uncharacterized protein</fullName>
    </submittedName>
</protein>
<gene>
    <name evidence="2" type="ORF">GALL_326060</name>
</gene>
<name>A0A1J5R757_9ZZZZ</name>